<gene>
    <name evidence="3" type="ORF">DW929_08700</name>
</gene>
<feature type="transmembrane region" description="Helical" evidence="1">
    <location>
        <begin position="147"/>
        <end position="164"/>
    </location>
</feature>
<dbReference type="RefSeq" id="WP_118025485.1">
    <property type="nucleotide sequence ID" value="NZ_JANGEU010000002.1"/>
</dbReference>
<dbReference type="InterPro" id="IPR021997">
    <property type="entry name" value="SporV_AA"/>
</dbReference>
<dbReference type="Proteomes" id="UP000284598">
    <property type="component" value="Unassembled WGS sequence"/>
</dbReference>
<evidence type="ECO:0000313" key="3">
    <source>
        <dbReference type="EMBL" id="RHA53718.1"/>
    </source>
</evidence>
<keyword evidence="1" id="KW-0472">Membrane</keyword>
<evidence type="ECO:0000313" key="4">
    <source>
        <dbReference type="Proteomes" id="UP000284598"/>
    </source>
</evidence>
<accession>A0A413RYH0</accession>
<organism evidence="3 4">
    <name type="scientific">Eubacterium ventriosum</name>
    <dbReference type="NCBI Taxonomy" id="39496"/>
    <lineage>
        <taxon>Bacteria</taxon>
        <taxon>Bacillati</taxon>
        <taxon>Bacillota</taxon>
        <taxon>Clostridia</taxon>
        <taxon>Eubacteriales</taxon>
        <taxon>Eubacteriaceae</taxon>
        <taxon>Eubacterium</taxon>
    </lineage>
</organism>
<reference evidence="3 4" key="1">
    <citation type="submission" date="2018-08" db="EMBL/GenBank/DDBJ databases">
        <title>A genome reference for cultivated species of the human gut microbiota.</title>
        <authorList>
            <person name="Zou Y."/>
            <person name="Xue W."/>
            <person name="Luo G."/>
        </authorList>
    </citation>
    <scope>NUCLEOTIDE SEQUENCE [LARGE SCALE GENOMIC DNA]</scope>
    <source>
        <strain evidence="3 4">AM43-2</strain>
    </source>
</reference>
<feature type="domain" description="Stage V sporulation protein AA" evidence="2">
    <location>
        <begin position="3"/>
        <end position="89"/>
    </location>
</feature>
<name>A0A413RYH0_9FIRM</name>
<protein>
    <submittedName>
        <fullName evidence="3">Stage V sporulation protein AA</fullName>
    </submittedName>
</protein>
<dbReference type="EMBL" id="QSFO01000009">
    <property type="protein sequence ID" value="RHA53718.1"/>
    <property type="molecule type" value="Genomic_DNA"/>
</dbReference>
<keyword evidence="1" id="KW-0812">Transmembrane</keyword>
<dbReference type="InterPro" id="IPR038548">
    <property type="entry name" value="SporV_AA_N_sf"/>
</dbReference>
<dbReference type="Gene3D" id="2.60.480.10">
    <property type="entry name" value="eubacterium ventriosum atcc domain"/>
    <property type="match status" value="1"/>
</dbReference>
<keyword evidence="1" id="KW-1133">Transmembrane helix</keyword>
<feature type="transmembrane region" description="Helical" evidence="1">
    <location>
        <begin position="98"/>
        <end position="120"/>
    </location>
</feature>
<evidence type="ECO:0000256" key="1">
    <source>
        <dbReference type="SAM" id="Phobius"/>
    </source>
</evidence>
<evidence type="ECO:0000259" key="2">
    <source>
        <dbReference type="Pfam" id="PF12164"/>
    </source>
</evidence>
<dbReference type="Pfam" id="PF12164">
    <property type="entry name" value="SporV_AA"/>
    <property type="match status" value="1"/>
</dbReference>
<sequence>MSDTLYIKMDQAVEITKKQVTVGDIAKLQCKNKNITNRLKSMKLLEDTTKGKKRYIVSIMKIIEMADQTFQNVDIQNIGETECVVEFKTPKKDDGPMAIIKTAIICLILFFGVGFSIMSFNNDVSIDDMFSKISKQFTGDKEQGRKILEYCYSIGLGVGIIIFYNHFGPKKLTKDPTPIEVEMRKYERDINQTLIDGHNRDDGKVDVK</sequence>
<proteinExistence type="predicted"/>
<comment type="caution">
    <text evidence="3">The sequence shown here is derived from an EMBL/GenBank/DDBJ whole genome shotgun (WGS) entry which is preliminary data.</text>
</comment>
<dbReference type="AlphaFoldDB" id="A0A413RYH0"/>